<dbReference type="GO" id="GO:0005829">
    <property type="term" value="C:cytosol"/>
    <property type="evidence" value="ECO:0007669"/>
    <property type="project" value="TreeGrafter"/>
</dbReference>
<gene>
    <name evidence="4" type="ORF">SAMN04488095_0807</name>
</gene>
<dbReference type="Gene3D" id="3.40.50.360">
    <property type="match status" value="1"/>
</dbReference>
<dbReference type="SUPFAM" id="SSF52218">
    <property type="entry name" value="Flavoproteins"/>
    <property type="match status" value="1"/>
</dbReference>
<dbReference type="InterPro" id="IPR029039">
    <property type="entry name" value="Flavoprotein-like_sf"/>
</dbReference>
<evidence type="ECO:0000313" key="4">
    <source>
        <dbReference type="EMBL" id="SFI42622.1"/>
    </source>
</evidence>
<protein>
    <submittedName>
        <fullName evidence="4">Putative NADPH-quinone reductase (Modulator of drug activity B)</fullName>
    </submittedName>
</protein>
<feature type="domain" description="Flavodoxin-like fold" evidence="3">
    <location>
        <begin position="4"/>
        <end position="181"/>
    </location>
</feature>
<dbReference type="OrthoDB" id="9798454at2"/>
<dbReference type="RefSeq" id="WP_092777336.1">
    <property type="nucleotide sequence ID" value="NZ_FORA01000001.1"/>
</dbReference>
<evidence type="ECO:0000259" key="3">
    <source>
        <dbReference type="Pfam" id="PF02525"/>
    </source>
</evidence>
<reference evidence="4 5" key="1">
    <citation type="submission" date="2016-10" db="EMBL/GenBank/DDBJ databases">
        <authorList>
            <person name="de Groot N.N."/>
        </authorList>
    </citation>
    <scope>NUCLEOTIDE SEQUENCE [LARGE SCALE GENOMIC DNA]</scope>
    <source>
        <strain evidence="4 5">DSM 19073</strain>
    </source>
</reference>
<organism evidence="4 5">
    <name type="scientific">Jannaschia pohangensis</name>
    <dbReference type="NCBI Taxonomy" id="390807"/>
    <lineage>
        <taxon>Bacteria</taxon>
        <taxon>Pseudomonadati</taxon>
        <taxon>Pseudomonadota</taxon>
        <taxon>Alphaproteobacteria</taxon>
        <taxon>Rhodobacterales</taxon>
        <taxon>Roseobacteraceae</taxon>
        <taxon>Jannaschia</taxon>
    </lineage>
</organism>
<dbReference type="PANTHER" id="PTHR10204">
    <property type="entry name" value="NAD P H OXIDOREDUCTASE-RELATED"/>
    <property type="match status" value="1"/>
</dbReference>
<dbReference type="EMBL" id="FORA01000001">
    <property type="protein sequence ID" value="SFI42622.1"/>
    <property type="molecule type" value="Genomic_DNA"/>
</dbReference>
<evidence type="ECO:0000313" key="5">
    <source>
        <dbReference type="Proteomes" id="UP000199110"/>
    </source>
</evidence>
<keyword evidence="2" id="KW-0560">Oxidoreductase</keyword>
<proteinExistence type="inferred from homology"/>
<keyword evidence="5" id="KW-1185">Reference proteome</keyword>
<dbReference type="Proteomes" id="UP000199110">
    <property type="component" value="Unassembled WGS sequence"/>
</dbReference>
<comment type="similarity">
    <text evidence="1">Belongs to the NAD(P)H dehydrogenase (quinone) family.</text>
</comment>
<evidence type="ECO:0000256" key="2">
    <source>
        <dbReference type="ARBA" id="ARBA00023002"/>
    </source>
</evidence>
<evidence type="ECO:0000256" key="1">
    <source>
        <dbReference type="ARBA" id="ARBA00006252"/>
    </source>
</evidence>
<dbReference type="PANTHER" id="PTHR10204:SF34">
    <property type="entry name" value="NAD(P)H DEHYDROGENASE [QUINONE] 1 ISOFORM 1"/>
    <property type="match status" value="1"/>
</dbReference>
<sequence>MDTKRIFILDGHPAETSLSRSFAETYAAKATAAGHQVRVAHLSALSFDADFGQGNYDSWKPLEPDLDNVIEQIEWANHIVLTVPMWWGGLPARLKGLFDRVLLPGRAFDTRVTKMGMPTPLLGGRTARVIITADTPYWFMRLVYGKAMLRQIDGQILGFVGIKPTRFTWFAGTSHPKEGAVDRWLTRVARLGAAGA</sequence>
<dbReference type="GO" id="GO:0003955">
    <property type="term" value="F:NAD(P)H dehydrogenase (quinone) activity"/>
    <property type="evidence" value="ECO:0007669"/>
    <property type="project" value="TreeGrafter"/>
</dbReference>
<dbReference type="InterPro" id="IPR051545">
    <property type="entry name" value="NAD(P)H_dehydrogenase_qn"/>
</dbReference>
<accession>A0A1I3I3Y1</accession>
<name>A0A1I3I3Y1_9RHOB</name>
<dbReference type="Pfam" id="PF02525">
    <property type="entry name" value="Flavodoxin_2"/>
    <property type="match status" value="1"/>
</dbReference>
<dbReference type="InterPro" id="IPR003680">
    <property type="entry name" value="Flavodoxin_fold"/>
</dbReference>
<dbReference type="STRING" id="390807.SAMN04488095_0807"/>
<dbReference type="AlphaFoldDB" id="A0A1I3I3Y1"/>